<dbReference type="EC" id="2.7.11.11" evidence="1"/>
<dbReference type="CDD" id="cd05123">
    <property type="entry name" value="STKc_AGC"/>
    <property type="match status" value="1"/>
</dbReference>
<dbReference type="EMBL" id="GL883122">
    <property type="protein sequence ID" value="EGG03840.1"/>
    <property type="molecule type" value="Genomic_DNA"/>
</dbReference>
<dbReference type="GO" id="GO:0004691">
    <property type="term" value="F:cAMP-dependent protein kinase activity"/>
    <property type="evidence" value="ECO:0007669"/>
    <property type="project" value="UniProtKB-EC"/>
</dbReference>
<dbReference type="eggNOG" id="KOG0616">
    <property type="taxonomic scope" value="Eukaryota"/>
</dbReference>
<dbReference type="PROSITE" id="PS00108">
    <property type="entry name" value="PROTEIN_KINASE_ST"/>
    <property type="match status" value="1"/>
</dbReference>
<dbReference type="STRING" id="747676.F4RUY8"/>
<dbReference type="Gene3D" id="1.10.510.10">
    <property type="entry name" value="Transferase(Phosphotransferase) domain 1"/>
    <property type="match status" value="1"/>
</dbReference>
<keyword evidence="2 10" id="KW-0723">Serine/threonine-protein kinase</keyword>
<keyword evidence="4 9" id="KW-0547">Nucleotide-binding</keyword>
<evidence type="ECO:0000256" key="2">
    <source>
        <dbReference type="ARBA" id="ARBA00022527"/>
    </source>
</evidence>
<dbReference type="GeneID" id="18927671"/>
<dbReference type="SUPFAM" id="SSF56112">
    <property type="entry name" value="Protein kinase-like (PK-like)"/>
    <property type="match status" value="1"/>
</dbReference>
<feature type="binding site" evidence="9">
    <location>
        <position position="32"/>
    </location>
    <ligand>
        <name>ATP</name>
        <dbReference type="ChEBI" id="CHEBI:30616"/>
    </ligand>
</feature>
<feature type="non-terminal residue" evidence="12">
    <location>
        <position position="1"/>
    </location>
</feature>
<name>F4RUY8_MELLP</name>
<evidence type="ECO:0000256" key="8">
    <source>
        <dbReference type="ARBA" id="ARBA00047454"/>
    </source>
</evidence>
<evidence type="ECO:0000256" key="1">
    <source>
        <dbReference type="ARBA" id="ARBA00012444"/>
    </source>
</evidence>
<dbReference type="PROSITE" id="PS50011">
    <property type="entry name" value="PROTEIN_KINASE_DOM"/>
    <property type="match status" value="1"/>
</dbReference>
<dbReference type="RefSeq" id="XP_007412954.1">
    <property type="nucleotide sequence ID" value="XM_007412892.1"/>
</dbReference>
<keyword evidence="5" id="KW-0418">Kinase</keyword>
<accession>F4RUY8</accession>
<dbReference type="HOGENOM" id="CLU_000288_63_0_1"/>
<evidence type="ECO:0000313" key="13">
    <source>
        <dbReference type="Proteomes" id="UP000001072"/>
    </source>
</evidence>
<reference evidence="13" key="1">
    <citation type="journal article" date="2011" name="Proc. Natl. Acad. Sci. U.S.A.">
        <title>Obligate biotrophy features unraveled by the genomic analysis of rust fungi.</title>
        <authorList>
            <person name="Duplessis S."/>
            <person name="Cuomo C.A."/>
            <person name="Lin Y.-C."/>
            <person name="Aerts A."/>
            <person name="Tisserant E."/>
            <person name="Veneault-Fourrey C."/>
            <person name="Joly D.L."/>
            <person name="Hacquard S."/>
            <person name="Amselem J."/>
            <person name="Cantarel B.L."/>
            <person name="Chiu R."/>
            <person name="Coutinho P.M."/>
            <person name="Feau N."/>
            <person name="Field M."/>
            <person name="Frey P."/>
            <person name="Gelhaye E."/>
            <person name="Goldberg J."/>
            <person name="Grabherr M.G."/>
            <person name="Kodira C.D."/>
            <person name="Kohler A."/>
            <person name="Kuees U."/>
            <person name="Lindquist E.A."/>
            <person name="Lucas S.M."/>
            <person name="Mago R."/>
            <person name="Mauceli E."/>
            <person name="Morin E."/>
            <person name="Murat C."/>
            <person name="Pangilinan J.L."/>
            <person name="Park R."/>
            <person name="Pearson M."/>
            <person name="Quesneville H."/>
            <person name="Rouhier N."/>
            <person name="Sakthikumar S."/>
            <person name="Salamov A.A."/>
            <person name="Schmutz J."/>
            <person name="Selles B."/>
            <person name="Shapiro H."/>
            <person name="Tanguay P."/>
            <person name="Tuskan G.A."/>
            <person name="Henrissat B."/>
            <person name="Van de Peer Y."/>
            <person name="Rouze P."/>
            <person name="Ellis J.G."/>
            <person name="Dodds P.N."/>
            <person name="Schein J.E."/>
            <person name="Zhong S."/>
            <person name="Hamelin R.C."/>
            <person name="Grigoriev I.V."/>
            <person name="Szabo L.J."/>
            <person name="Martin F."/>
        </authorList>
    </citation>
    <scope>NUCLEOTIDE SEQUENCE [LARGE SCALE GENOMIC DNA]</scope>
    <source>
        <strain evidence="13">98AG31 / pathotype 3-4-7</strain>
    </source>
</reference>
<comment type="catalytic activity">
    <reaction evidence="7">
        <text>L-threonyl-[protein] + ATP = O-phospho-L-threonyl-[protein] + ADP + H(+)</text>
        <dbReference type="Rhea" id="RHEA:46608"/>
        <dbReference type="Rhea" id="RHEA-COMP:11060"/>
        <dbReference type="Rhea" id="RHEA-COMP:11605"/>
        <dbReference type="ChEBI" id="CHEBI:15378"/>
        <dbReference type="ChEBI" id="CHEBI:30013"/>
        <dbReference type="ChEBI" id="CHEBI:30616"/>
        <dbReference type="ChEBI" id="CHEBI:61977"/>
        <dbReference type="ChEBI" id="CHEBI:456216"/>
        <dbReference type="EC" id="2.7.11.11"/>
    </reaction>
</comment>
<dbReference type="InterPro" id="IPR011009">
    <property type="entry name" value="Kinase-like_dom_sf"/>
</dbReference>
<protein>
    <recommendedName>
        <fullName evidence="1">cAMP-dependent protein kinase</fullName>
        <ecNumber evidence="1">2.7.11.11</ecNumber>
    </recommendedName>
</protein>
<dbReference type="PANTHER" id="PTHR24353:SF37">
    <property type="entry name" value="CAMP-DEPENDENT PROTEIN KINASE CATALYTIC SUBUNIT PRKX"/>
    <property type="match status" value="1"/>
</dbReference>
<organism evidence="13">
    <name type="scientific">Melampsora larici-populina (strain 98AG31 / pathotype 3-4-7)</name>
    <name type="common">Poplar leaf rust fungus</name>
    <dbReference type="NCBI Taxonomy" id="747676"/>
    <lineage>
        <taxon>Eukaryota</taxon>
        <taxon>Fungi</taxon>
        <taxon>Dikarya</taxon>
        <taxon>Basidiomycota</taxon>
        <taxon>Pucciniomycotina</taxon>
        <taxon>Pucciniomycetes</taxon>
        <taxon>Pucciniales</taxon>
        <taxon>Melampsoraceae</taxon>
        <taxon>Melampsora</taxon>
    </lineage>
</organism>
<dbReference type="InterPro" id="IPR045270">
    <property type="entry name" value="STKc_AGC"/>
</dbReference>
<dbReference type="InParanoid" id="F4RUY8"/>
<keyword evidence="6 9" id="KW-0067">ATP-binding</keyword>
<dbReference type="PANTHER" id="PTHR24353">
    <property type="entry name" value="CYCLIC NUCLEOTIDE-DEPENDENT PROTEIN KINASE"/>
    <property type="match status" value="1"/>
</dbReference>
<evidence type="ECO:0000256" key="7">
    <source>
        <dbReference type="ARBA" id="ARBA00047292"/>
    </source>
</evidence>
<dbReference type="OrthoDB" id="63267at2759"/>
<evidence type="ECO:0000256" key="10">
    <source>
        <dbReference type="RuleBase" id="RU000304"/>
    </source>
</evidence>
<comment type="catalytic activity">
    <reaction evidence="8">
        <text>L-seryl-[protein] + ATP = O-phospho-L-seryl-[protein] + ADP + H(+)</text>
        <dbReference type="Rhea" id="RHEA:17989"/>
        <dbReference type="Rhea" id="RHEA-COMP:9863"/>
        <dbReference type="Rhea" id="RHEA-COMP:11604"/>
        <dbReference type="ChEBI" id="CHEBI:15378"/>
        <dbReference type="ChEBI" id="CHEBI:29999"/>
        <dbReference type="ChEBI" id="CHEBI:30616"/>
        <dbReference type="ChEBI" id="CHEBI:83421"/>
        <dbReference type="ChEBI" id="CHEBI:456216"/>
        <dbReference type="EC" id="2.7.11.11"/>
    </reaction>
</comment>
<evidence type="ECO:0000313" key="12">
    <source>
        <dbReference type="EMBL" id="EGG03840.1"/>
    </source>
</evidence>
<dbReference type="InterPro" id="IPR000719">
    <property type="entry name" value="Prot_kinase_dom"/>
</dbReference>
<evidence type="ECO:0000256" key="4">
    <source>
        <dbReference type="ARBA" id="ARBA00022741"/>
    </source>
</evidence>
<evidence type="ECO:0000256" key="6">
    <source>
        <dbReference type="ARBA" id="ARBA00022840"/>
    </source>
</evidence>
<evidence type="ECO:0000259" key="11">
    <source>
        <dbReference type="PROSITE" id="PS50011"/>
    </source>
</evidence>
<evidence type="ECO:0000256" key="3">
    <source>
        <dbReference type="ARBA" id="ARBA00022679"/>
    </source>
</evidence>
<keyword evidence="3" id="KW-0808">Transferase</keyword>
<dbReference type="GO" id="GO:0005952">
    <property type="term" value="C:cAMP-dependent protein kinase complex"/>
    <property type="evidence" value="ECO:0007669"/>
    <property type="project" value="TreeGrafter"/>
</dbReference>
<comment type="similarity">
    <text evidence="10">Belongs to the protein kinase superfamily.</text>
</comment>
<dbReference type="Proteomes" id="UP000001072">
    <property type="component" value="Unassembled WGS sequence"/>
</dbReference>
<dbReference type="FunFam" id="1.10.510.10:FF:000571">
    <property type="entry name" value="Maternal embryonic leucine zipper kinase"/>
    <property type="match status" value="1"/>
</dbReference>
<dbReference type="KEGG" id="mlr:MELLADRAFT_37779"/>
<dbReference type="Gene3D" id="3.30.200.20">
    <property type="entry name" value="Phosphorylase Kinase, domain 1"/>
    <property type="match status" value="1"/>
</dbReference>
<dbReference type="InterPro" id="IPR008271">
    <property type="entry name" value="Ser/Thr_kinase_AS"/>
</dbReference>
<dbReference type="AlphaFoldDB" id="F4RUY8"/>
<keyword evidence="13" id="KW-1185">Reference proteome</keyword>
<evidence type="ECO:0000256" key="5">
    <source>
        <dbReference type="ARBA" id="ARBA00022777"/>
    </source>
</evidence>
<dbReference type="InterPro" id="IPR017441">
    <property type="entry name" value="Protein_kinase_ATP_BS"/>
</dbReference>
<sequence length="304" mass="35037">FHVFKTLGQGSFATVKLVRKAESKNGELYALKVISKDALTHPHHIQHVKDERDVLRSIPPHPNILRMNESFSDQARLFFTLEYFGGGNLYELMEHFRRPFTEKEAKFYGIQIARGLQHLHDHEIIYRDLKPENIVIRENGQIALCDFGFSKSLKDQDGRTSTFCGSPDFMAPELIRGNPYDFQIDWWSFGILIFDFIVFSPPFNFNPLLILKANSRTRIIPDQGNYSNEVRKLIAGLLQSDPIKRIKGEKVLNHSWFSKVNTNTSVPPWKPQPRKFSLTLDDTLDIECRGFGSQDDLDDGFDGF</sequence>
<dbReference type="VEuPathDB" id="FungiDB:MELLADRAFT_37779"/>
<dbReference type="PROSITE" id="PS00107">
    <property type="entry name" value="PROTEIN_KINASE_ATP"/>
    <property type="match status" value="1"/>
</dbReference>
<evidence type="ECO:0000256" key="9">
    <source>
        <dbReference type="PROSITE-ProRule" id="PRU10141"/>
    </source>
</evidence>
<dbReference type="SMART" id="SM00220">
    <property type="entry name" value="S_TKc"/>
    <property type="match status" value="1"/>
</dbReference>
<dbReference type="Pfam" id="PF00069">
    <property type="entry name" value="Pkinase"/>
    <property type="match status" value="1"/>
</dbReference>
<feature type="domain" description="Protein kinase" evidence="11">
    <location>
        <begin position="1"/>
        <end position="257"/>
    </location>
</feature>
<gene>
    <name evidence="12" type="ORF">MELLADRAFT_37779</name>
</gene>
<dbReference type="GO" id="GO:0005524">
    <property type="term" value="F:ATP binding"/>
    <property type="evidence" value="ECO:0007669"/>
    <property type="project" value="UniProtKB-UniRule"/>
</dbReference>
<proteinExistence type="inferred from homology"/>